<protein>
    <submittedName>
        <fullName evidence="1">Uncharacterized protein</fullName>
    </submittedName>
</protein>
<dbReference type="Proteomes" id="UP000573603">
    <property type="component" value="Unassembled WGS sequence"/>
</dbReference>
<comment type="caution">
    <text evidence="1">The sequence shown here is derived from an EMBL/GenBank/DDBJ whole genome shotgun (WGS) entry which is preliminary data.</text>
</comment>
<dbReference type="AlphaFoldDB" id="A0A8H4YK26"/>
<accession>A0A8H4YK26</accession>
<organism evidence="1 2">
    <name type="scientific">Fusarium anthophilum</name>
    <dbReference type="NCBI Taxonomy" id="48485"/>
    <lineage>
        <taxon>Eukaryota</taxon>
        <taxon>Fungi</taxon>
        <taxon>Dikarya</taxon>
        <taxon>Ascomycota</taxon>
        <taxon>Pezizomycotina</taxon>
        <taxon>Sordariomycetes</taxon>
        <taxon>Hypocreomycetidae</taxon>
        <taxon>Hypocreales</taxon>
        <taxon>Nectriaceae</taxon>
        <taxon>Fusarium</taxon>
        <taxon>Fusarium fujikuroi species complex</taxon>
    </lineage>
</organism>
<sequence length="1080" mass="123551">MVLASMPSSKAVLMFADIFFNSETDIMLSQAKLHQLESAPSNVKSNWLTTVQTRPVRSGSVSSDDEPAESIIHHHHDTESIVAPARSSVFEYGTGTTTVLSHRDFSSATTRHGSKAMSIISKRDHSFSSSSYASELYDTQAIYRHGVDYEGFSCELDSHMQRAIDRYARVCGKPLDFGRSVTSKEFLAMVTNERLRYMPEKGSRLDKTLKKAEAFAKKFDKIMTAIKMIEVSTYDSSALVLSSCKTLLGFAGKYGFAVERFFTVLDDAMGTVVKMVEKLEASHASHRVSTIFQSSLAMIVDIVVDITASFGTHRSGGSEKTIITQFESRFEIIITRLAQLKAEFHMCHLNHWLECHGSVDSLLIILRGFGDFGLDSCPPAYISVLMKVCLSLHKSHSEHTETLTWFRFLWNSIEKHRHDHEIISSEQWFEVYQEYLIILGVHEQHTERLHLAESFRAVILADFGATHAYYIRASIEFAKILEIDTVRYVEAVSIYEELCQFDIHCCEEGDSIIALLEIAKYRLSVLFESHCDLGHRAETLLIDSFVSLKWELSYSHEKVLVALTRIVEYHRKQKRRESITIAIKVIEEYIVGLLIEERNEIVLFDIARSLAKMYRELSSVEFGIKFIQTLKEEVLMGEKSNVEGFCGFGHEDRLAHLDRRCFIFIHAFEQLLCGYERENMLDIIIRDVYTETCLYEAWSISVRTSSRPIHMRLAAGARLIAFLELKGRHTEVRKLRTDMWDMFKGFCSTSVSSELLWQLFELTLSNVNKKVVHIDILERLVEVGLHVYKAKDFKVSLQLLKWSQVYFRQLTKIKHSHVVKLAFKISESFSRRHTHDHDHIIIELQQISSEILVEVLKVGRLDIDFGTIPFDQLNVIIRLLGERKNFSMLERILQYLWDTRMSRNWSGAATVATGRRLCEVKFAAGHQSAAISLIESICYNLRDVYGSLHHLTVDCETLRASFHNTCGNHKAARDIHVHLLEQIGNMDSDAISGRDDLAELVTDQAKRLKWAHHSHQSKAGEDDKDESFYLSILRNAQSSVGGHHRIESASFGDAFKLDGEKMETKWKHPENWSLPVREVL</sequence>
<gene>
    <name evidence="1" type="ORF">FANTH_14123</name>
</gene>
<proteinExistence type="predicted"/>
<keyword evidence="2" id="KW-1185">Reference proteome</keyword>
<evidence type="ECO:0000313" key="2">
    <source>
        <dbReference type="Proteomes" id="UP000573603"/>
    </source>
</evidence>
<reference evidence="1 2" key="1">
    <citation type="journal article" date="2020" name="BMC Genomics">
        <title>Correction to: Identification and distribution of gene clusters required for synthesis of sphingolipid metabolism inhibitors in diverse species of the filamentous fungus Fusarium.</title>
        <authorList>
            <person name="Kim H.S."/>
            <person name="Lohmar J.M."/>
            <person name="Busman M."/>
            <person name="Brown D.W."/>
            <person name="Naumann T.A."/>
            <person name="Divon H.H."/>
            <person name="Lysoe E."/>
            <person name="Uhlig S."/>
            <person name="Proctor R.H."/>
        </authorList>
    </citation>
    <scope>NUCLEOTIDE SEQUENCE [LARGE SCALE GENOMIC DNA]</scope>
    <source>
        <strain evidence="1 2">NRRL 25214</strain>
    </source>
</reference>
<dbReference type="EMBL" id="JABEVY010000573">
    <property type="protein sequence ID" value="KAF5229614.1"/>
    <property type="molecule type" value="Genomic_DNA"/>
</dbReference>
<evidence type="ECO:0000313" key="1">
    <source>
        <dbReference type="EMBL" id="KAF5229614.1"/>
    </source>
</evidence>
<name>A0A8H4YK26_9HYPO</name>